<sequence>MSPATTEGFGIGHATVVRETPTRLVSVDVLRGLVMALMALDHTRDFFSTSGFNPRDVTEPGLFLTRWLTHLCAPTFILLAGLSAFLYGRGRKTGDISRFLLIRGFWLILIDFTLIKFGWRFEFDPFRMTGGIIFVIGISMIALAALVWLPRWAIAVVALVMIAAHNLFDGLRADALGAASWVWHLLHDPGRIDLANGAQLYVLYPLIPWIGVMAA</sequence>
<dbReference type="AlphaFoldDB" id="X1CYH4"/>
<protein>
    <recommendedName>
        <fullName evidence="2">Heparan-alpha-glucosaminide N-acetyltransferase catalytic domain-containing protein</fullName>
    </recommendedName>
</protein>
<feature type="non-terminal residue" evidence="3">
    <location>
        <position position="215"/>
    </location>
</feature>
<dbReference type="PANTHER" id="PTHR40407">
    <property type="entry name" value="MEMBRANE PROTEIN-LIKE PROTEIN"/>
    <property type="match status" value="1"/>
</dbReference>
<reference evidence="3" key="1">
    <citation type="journal article" date="2014" name="Front. Microbiol.">
        <title>High frequency of phylogenetically diverse reductive dehalogenase-homologous genes in deep subseafloor sedimentary metagenomes.</title>
        <authorList>
            <person name="Kawai M."/>
            <person name="Futagami T."/>
            <person name="Toyoda A."/>
            <person name="Takaki Y."/>
            <person name="Nishi S."/>
            <person name="Hori S."/>
            <person name="Arai W."/>
            <person name="Tsubouchi T."/>
            <person name="Morono Y."/>
            <person name="Uchiyama I."/>
            <person name="Ito T."/>
            <person name="Fujiyama A."/>
            <person name="Inagaki F."/>
            <person name="Takami H."/>
        </authorList>
    </citation>
    <scope>NUCLEOTIDE SEQUENCE</scope>
    <source>
        <strain evidence="3">Expedition CK06-06</strain>
    </source>
</reference>
<comment type="caution">
    <text evidence="3">The sequence shown here is derived from an EMBL/GenBank/DDBJ whole genome shotgun (WGS) entry which is preliminary data.</text>
</comment>
<accession>X1CYH4</accession>
<evidence type="ECO:0000313" key="3">
    <source>
        <dbReference type="EMBL" id="GAH13556.1"/>
    </source>
</evidence>
<name>X1CYH4_9ZZZZ</name>
<keyword evidence="1" id="KW-0812">Transmembrane</keyword>
<dbReference type="InterPro" id="IPR012429">
    <property type="entry name" value="HGSNAT_cat"/>
</dbReference>
<feature type="domain" description="Heparan-alpha-glucosaminide N-acetyltransferase catalytic" evidence="2">
    <location>
        <begin position="23"/>
        <end position="214"/>
    </location>
</feature>
<dbReference type="Pfam" id="PF07786">
    <property type="entry name" value="HGSNAT_cat"/>
    <property type="match status" value="1"/>
</dbReference>
<dbReference type="EMBL" id="BART01032679">
    <property type="protein sequence ID" value="GAH13556.1"/>
    <property type="molecule type" value="Genomic_DNA"/>
</dbReference>
<feature type="transmembrane region" description="Helical" evidence="1">
    <location>
        <begin position="67"/>
        <end position="88"/>
    </location>
</feature>
<evidence type="ECO:0000256" key="1">
    <source>
        <dbReference type="SAM" id="Phobius"/>
    </source>
</evidence>
<feature type="transmembrane region" description="Helical" evidence="1">
    <location>
        <begin position="100"/>
        <end position="119"/>
    </location>
</feature>
<proteinExistence type="predicted"/>
<keyword evidence="1" id="KW-0472">Membrane</keyword>
<dbReference type="PANTHER" id="PTHR40407:SF1">
    <property type="entry name" value="HEPARAN-ALPHA-GLUCOSAMINIDE N-ACETYLTRANSFERASE CATALYTIC DOMAIN-CONTAINING PROTEIN"/>
    <property type="match status" value="1"/>
</dbReference>
<keyword evidence="1" id="KW-1133">Transmembrane helix</keyword>
<feature type="transmembrane region" description="Helical" evidence="1">
    <location>
        <begin position="131"/>
        <end position="164"/>
    </location>
</feature>
<evidence type="ECO:0000259" key="2">
    <source>
        <dbReference type="Pfam" id="PF07786"/>
    </source>
</evidence>
<organism evidence="3">
    <name type="scientific">marine sediment metagenome</name>
    <dbReference type="NCBI Taxonomy" id="412755"/>
    <lineage>
        <taxon>unclassified sequences</taxon>
        <taxon>metagenomes</taxon>
        <taxon>ecological metagenomes</taxon>
    </lineage>
</organism>
<gene>
    <name evidence="3" type="ORF">S01H4_56405</name>
</gene>